<keyword evidence="3" id="KW-0812">Transmembrane</keyword>
<reference evidence="6" key="1">
    <citation type="submission" date="2010-08" db="EMBL/GenBank/DDBJ databases">
        <title>Genome sequence of Parvularcula bermudensis HTCC2503.</title>
        <authorList>
            <person name="Kang D.-M."/>
            <person name="Oh H.-M."/>
            <person name="Cho J.-C."/>
        </authorList>
    </citation>
    <scope>NUCLEOTIDE SEQUENCE [LARGE SCALE GENOMIC DNA]</scope>
    <source>
        <strain evidence="6">ATCC BAA-594 / HTCC2503 / KCTC 12087</strain>
    </source>
</reference>
<evidence type="ECO:0000256" key="2">
    <source>
        <dbReference type="ARBA" id="ARBA00023169"/>
    </source>
</evidence>
<evidence type="ECO:0000313" key="5">
    <source>
        <dbReference type="EMBL" id="ADM10602.1"/>
    </source>
</evidence>
<dbReference type="InterPro" id="IPR003362">
    <property type="entry name" value="Bact_transf"/>
</dbReference>
<evidence type="ECO:0000256" key="1">
    <source>
        <dbReference type="ARBA" id="ARBA00006464"/>
    </source>
</evidence>
<accession>E0TG31</accession>
<dbReference type="GO" id="GO:0000271">
    <property type="term" value="P:polysaccharide biosynthetic process"/>
    <property type="evidence" value="ECO:0007669"/>
    <property type="project" value="UniProtKB-KW"/>
</dbReference>
<feature type="transmembrane region" description="Helical" evidence="3">
    <location>
        <begin position="419"/>
        <end position="437"/>
    </location>
</feature>
<feature type="transmembrane region" description="Helical" evidence="3">
    <location>
        <begin position="126"/>
        <end position="145"/>
    </location>
</feature>
<feature type="transmembrane region" description="Helical" evidence="3">
    <location>
        <begin position="259"/>
        <end position="279"/>
    </location>
</feature>
<dbReference type="RefSeq" id="WP_013301576.1">
    <property type="nucleotide sequence ID" value="NC_014414.1"/>
</dbReference>
<dbReference type="KEGG" id="pbr:PB2503_12824"/>
<dbReference type="PANTHER" id="PTHR30576">
    <property type="entry name" value="COLANIC BIOSYNTHESIS UDP-GLUCOSE LIPID CARRIER TRANSFERASE"/>
    <property type="match status" value="1"/>
</dbReference>
<reference evidence="5 6" key="2">
    <citation type="journal article" date="2011" name="J. Bacteriol.">
        <title>Complete genome sequence of strain HTCC2503T of Parvularcula bermudensis, the type species of the order "Parvularculales" in the class Alphaproteobacteria.</title>
        <authorList>
            <person name="Oh H.M."/>
            <person name="Kang I."/>
            <person name="Vergin K.L."/>
            <person name="Kang D."/>
            <person name="Rhee K.H."/>
            <person name="Giovannoni S.J."/>
            <person name="Cho J.C."/>
        </authorList>
    </citation>
    <scope>NUCLEOTIDE SEQUENCE [LARGE SCALE GENOMIC DNA]</scope>
    <source>
        <strain evidence="6">ATCC BAA-594 / HTCC2503 / KCTC 12087</strain>
    </source>
</reference>
<keyword evidence="2" id="KW-0270">Exopolysaccharide synthesis</keyword>
<dbReference type="EMBL" id="CP002156">
    <property type="protein sequence ID" value="ADM10602.1"/>
    <property type="molecule type" value="Genomic_DNA"/>
</dbReference>
<evidence type="ECO:0000256" key="3">
    <source>
        <dbReference type="SAM" id="Phobius"/>
    </source>
</evidence>
<keyword evidence="5" id="KW-0808">Transferase</keyword>
<dbReference type="AlphaFoldDB" id="E0TG31"/>
<evidence type="ECO:0000313" key="6">
    <source>
        <dbReference type="Proteomes" id="UP000001302"/>
    </source>
</evidence>
<feature type="transmembrane region" description="Helical" evidence="3">
    <location>
        <begin position="97"/>
        <end position="120"/>
    </location>
</feature>
<sequence>MIAYDTTFFSSTVDRHWRRQVLLQLTRIRYQLLGGAIFGLLVPFLVAANLYIDDIDKLPAYLASPVTKTSISAGVAALLMGFLILRKTASLPGSEAIINVVPSFVMSFCAGFLVLFALRLEYSQPFLASSAVGTTVWFLVSNILIERAHHMTFGVIPGGRADDLSEITSVTALPLRSIKEAEAKPSIPLVADFRSDTLSEDWERYIAEQAIQGRAVYNAKQLVESLEGRVQIDHLSENSFGQIGLDLIYRRSKRGLDGLVSLALLIGLSPLLLIVAMLIRLDSPGPAIFKQTRMGFRGKPFTVYKFRSMHVQSTADRLSDMTQSDDDRITRIGHILRRLRIDELPQMVNVLRGEMSWIGPRPETLNLSEWYESEIPFYRIRHAVRPGITGWAQVQQGHVTSVEDVRRKLEFDLFYVKHFSLWLDIVIVIHTIGVILTRKGAR</sequence>
<dbReference type="STRING" id="314260.PB2503_12824"/>
<dbReference type="PANTHER" id="PTHR30576:SF0">
    <property type="entry name" value="UNDECAPRENYL-PHOSPHATE N-ACETYLGALACTOSAMINYL 1-PHOSPHATE TRANSFERASE-RELATED"/>
    <property type="match status" value="1"/>
</dbReference>
<dbReference type="GO" id="GO:0016780">
    <property type="term" value="F:phosphotransferase activity, for other substituted phosphate groups"/>
    <property type="evidence" value="ECO:0007669"/>
    <property type="project" value="TreeGrafter"/>
</dbReference>
<dbReference type="Pfam" id="PF02397">
    <property type="entry name" value="Bac_transf"/>
    <property type="match status" value="1"/>
</dbReference>
<feature type="transmembrane region" description="Helical" evidence="3">
    <location>
        <begin position="32"/>
        <end position="52"/>
    </location>
</feature>
<keyword evidence="3" id="KW-1133">Transmembrane helix</keyword>
<dbReference type="Proteomes" id="UP000001302">
    <property type="component" value="Chromosome"/>
</dbReference>
<feature type="transmembrane region" description="Helical" evidence="3">
    <location>
        <begin position="58"/>
        <end position="85"/>
    </location>
</feature>
<keyword evidence="6" id="KW-1185">Reference proteome</keyword>
<name>E0TG31_PARBH</name>
<organism evidence="5 6">
    <name type="scientific">Parvularcula bermudensis (strain ATCC BAA-594 / HTCC2503 / KCTC 12087)</name>
    <dbReference type="NCBI Taxonomy" id="314260"/>
    <lineage>
        <taxon>Bacteria</taxon>
        <taxon>Pseudomonadati</taxon>
        <taxon>Pseudomonadota</taxon>
        <taxon>Alphaproteobacteria</taxon>
        <taxon>Parvularculales</taxon>
        <taxon>Parvularculaceae</taxon>
        <taxon>Parvularcula</taxon>
    </lineage>
</organism>
<comment type="similarity">
    <text evidence="1">Belongs to the bacterial sugar transferase family.</text>
</comment>
<evidence type="ECO:0000259" key="4">
    <source>
        <dbReference type="Pfam" id="PF02397"/>
    </source>
</evidence>
<dbReference type="OrthoDB" id="9808602at2"/>
<keyword evidence="3" id="KW-0472">Membrane</keyword>
<protein>
    <submittedName>
        <fullName evidence="5">UDP-glucose lipid carrier transferase</fullName>
    </submittedName>
</protein>
<dbReference type="HOGENOM" id="CLU_024920_0_0_5"/>
<dbReference type="eggNOG" id="COG2148">
    <property type="taxonomic scope" value="Bacteria"/>
</dbReference>
<feature type="domain" description="Bacterial sugar transferase" evidence="4">
    <location>
        <begin position="253"/>
        <end position="436"/>
    </location>
</feature>
<proteinExistence type="inferred from homology"/>
<gene>
    <name evidence="5" type="ordered locus">PB2503_12824</name>
</gene>